<protein>
    <submittedName>
        <fullName evidence="2">Uncharacterized protein</fullName>
    </submittedName>
</protein>
<sequence>MCPRGSPPRYSRWRLCTPPGQLQPRAPRGCSAGVPVGSRGHFVSTHTAANKECGGRPREAKARPELPKQLHSPVSASGTSPRDPASAPPHLAGRARSAASAPVPLDRATAAATAATLRGAPFRMT</sequence>
<proteinExistence type="predicted"/>
<evidence type="ECO:0000256" key="1">
    <source>
        <dbReference type="SAM" id="MobiDB-lite"/>
    </source>
</evidence>
<dbReference type="Proteomes" id="UP001066276">
    <property type="component" value="Chromosome 3_2"/>
</dbReference>
<dbReference type="EMBL" id="JANPWB010000006">
    <property type="protein sequence ID" value="KAJ1178474.1"/>
    <property type="molecule type" value="Genomic_DNA"/>
</dbReference>
<organism evidence="2 3">
    <name type="scientific">Pleurodeles waltl</name>
    <name type="common">Iberian ribbed newt</name>
    <dbReference type="NCBI Taxonomy" id="8319"/>
    <lineage>
        <taxon>Eukaryota</taxon>
        <taxon>Metazoa</taxon>
        <taxon>Chordata</taxon>
        <taxon>Craniata</taxon>
        <taxon>Vertebrata</taxon>
        <taxon>Euteleostomi</taxon>
        <taxon>Amphibia</taxon>
        <taxon>Batrachia</taxon>
        <taxon>Caudata</taxon>
        <taxon>Salamandroidea</taxon>
        <taxon>Salamandridae</taxon>
        <taxon>Pleurodelinae</taxon>
        <taxon>Pleurodeles</taxon>
    </lineage>
</organism>
<evidence type="ECO:0000313" key="2">
    <source>
        <dbReference type="EMBL" id="KAJ1178474.1"/>
    </source>
</evidence>
<dbReference type="AlphaFoldDB" id="A0AAV7TP52"/>
<keyword evidence="3" id="KW-1185">Reference proteome</keyword>
<evidence type="ECO:0000313" key="3">
    <source>
        <dbReference type="Proteomes" id="UP001066276"/>
    </source>
</evidence>
<comment type="caution">
    <text evidence="2">The sequence shown here is derived from an EMBL/GenBank/DDBJ whole genome shotgun (WGS) entry which is preliminary data.</text>
</comment>
<gene>
    <name evidence="2" type="ORF">NDU88_003720</name>
</gene>
<reference evidence="2" key="1">
    <citation type="journal article" date="2022" name="bioRxiv">
        <title>Sequencing and chromosome-scale assembly of the giantPleurodeles waltlgenome.</title>
        <authorList>
            <person name="Brown T."/>
            <person name="Elewa A."/>
            <person name="Iarovenko S."/>
            <person name="Subramanian E."/>
            <person name="Araus A.J."/>
            <person name="Petzold A."/>
            <person name="Susuki M."/>
            <person name="Suzuki K.-i.T."/>
            <person name="Hayashi T."/>
            <person name="Toyoda A."/>
            <person name="Oliveira C."/>
            <person name="Osipova E."/>
            <person name="Leigh N.D."/>
            <person name="Simon A."/>
            <person name="Yun M.H."/>
        </authorList>
    </citation>
    <scope>NUCLEOTIDE SEQUENCE</scope>
    <source>
        <strain evidence="2">20211129_DDA</strain>
        <tissue evidence="2">Liver</tissue>
    </source>
</reference>
<feature type="compositionally biased region" description="Basic and acidic residues" evidence="1">
    <location>
        <begin position="53"/>
        <end position="68"/>
    </location>
</feature>
<name>A0AAV7TP52_PLEWA</name>
<accession>A0AAV7TP52</accession>
<feature type="region of interest" description="Disordered" evidence="1">
    <location>
        <begin position="1"/>
        <end position="104"/>
    </location>
</feature>